<dbReference type="PANTHER" id="PTHR10353:SF53">
    <property type="entry name" value="BETA-1,4-GLUCOSIDASE (EUROFUNG)"/>
    <property type="match status" value="1"/>
</dbReference>
<reference evidence="3 4" key="1">
    <citation type="submission" date="2018-10" db="EMBL/GenBank/DDBJ databases">
        <title>Fifty Aureobasidium pullulans genomes reveal a recombining polyextremotolerant generalist.</title>
        <authorList>
            <person name="Gostincar C."/>
            <person name="Turk M."/>
            <person name="Zajc J."/>
            <person name="Gunde-Cimerman N."/>
        </authorList>
    </citation>
    <scope>NUCLEOTIDE SEQUENCE [LARGE SCALE GENOMIC DNA]</scope>
    <source>
        <strain evidence="3 4">EXF-6604</strain>
    </source>
</reference>
<accession>A0A4S9KN37</accession>
<dbReference type="SUPFAM" id="SSF51445">
    <property type="entry name" value="(Trans)glycosidases"/>
    <property type="match status" value="1"/>
</dbReference>
<protein>
    <submittedName>
        <fullName evidence="3">Glycoside hydrolase</fullName>
    </submittedName>
</protein>
<organism evidence="3 4">
    <name type="scientific">Aureobasidium pullulans</name>
    <name type="common">Black yeast</name>
    <name type="synonym">Pullularia pullulans</name>
    <dbReference type="NCBI Taxonomy" id="5580"/>
    <lineage>
        <taxon>Eukaryota</taxon>
        <taxon>Fungi</taxon>
        <taxon>Dikarya</taxon>
        <taxon>Ascomycota</taxon>
        <taxon>Pezizomycotina</taxon>
        <taxon>Dothideomycetes</taxon>
        <taxon>Dothideomycetidae</taxon>
        <taxon>Dothideales</taxon>
        <taxon>Saccotheciaceae</taxon>
        <taxon>Aureobasidium</taxon>
    </lineage>
</organism>
<sequence>MVKVCILGQLLGLASVAVTQQVYLEANGSNPRPCTKCIEGEPQYTFTPFQYSMTSTVRYATSRPSPTTTTTYAPPSESLTSLVGTVSYTTWGKWNPTANATATDTADPYGNAAWTELWRMANPPNFTQEAASALYSTTVEPTPVPTEELVLPPRDYFGPTDCYNFPPGFEFGVASSASQIEGATAEEGKGPSLMDILVQDDRPKDYVTNEHYYTYKQDIERVAAMGVKYFSFSIAWTRILPFALPGTPVNQQAIQHYDDVINYIIEKGMAPEVTILHFDTPLQFYGSIENVTALLAETEIGYVNGGYQNETFPDAFVNYAKLIMTHYADRVPVWYTFNEPLLYSANGKSVDHVIKSHARVSHFYKEELKGTGKIALKFNNNFGVPRDPKSEADVYAADHFNSFQLGPFCNPIFLGQDYPESYKMTITDYVPLSQQDLEYINGTADFLGIDPYTATVIAPPEPGSIDSIKACASNSSAELRPYCVNQTTTDIFGWNIGYRSQSYVYITPTYLRLYLNYLHNTFRTPVVLTEFGFPVFAEADKENLSDQLFDSPRSVYYLSFMSEVLKAIWEDGVQVLGAFAWSFADNWEFGDYDQHFGIQTVNRTTQERNYKKSFFDLVDFMKARGPPHVLNSVTLSHLSRLQLRPSRLKECTMLFRPEALIFTLSVEDCTDIQNIVHFYSMPVKEFCTRGGGTTRQHYEK</sequence>
<evidence type="ECO:0000256" key="2">
    <source>
        <dbReference type="SAM" id="SignalP"/>
    </source>
</evidence>
<dbReference type="InterPro" id="IPR001360">
    <property type="entry name" value="Glyco_hydro_1"/>
</dbReference>
<comment type="caution">
    <text evidence="3">The sequence shown here is derived from an EMBL/GenBank/DDBJ whole genome shotgun (WGS) entry which is preliminary data.</text>
</comment>
<keyword evidence="2" id="KW-0732">Signal</keyword>
<evidence type="ECO:0000313" key="4">
    <source>
        <dbReference type="Proteomes" id="UP000306584"/>
    </source>
</evidence>
<dbReference type="GO" id="GO:0008422">
    <property type="term" value="F:beta-glucosidase activity"/>
    <property type="evidence" value="ECO:0007669"/>
    <property type="project" value="TreeGrafter"/>
</dbReference>
<comment type="similarity">
    <text evidence="1">Belongs to the glycosyl hydrolase 1 family.</text>
</comment>
<dbReference type="PRINTS" id="PR00131">
    <property type="entry name" value="GLHYDRLASE1"/>
</dbReference>
<keyword evidence="3" id="KW-0378">Hydrolase</keyword>
<dbReference type="InterPro" id="IPR017853">
    <property type="entry name" value="GH"/>
</dbReference>
<dbReference type="AlphaFoldDB" id="A0A4S9KN37"/>
<proteinExistence type="inferred from homology"/>
<gene>
    <name evidence="3" type="ORF">D6D01_07456</name>
</gene>
<dbReference type="FunFam" id="3.20.20.80:FF:000182">
    <property type="entry name" value="Beta-glucosidase 1A"/>
    <property type="match status" value="1"/>
</dbReference>
<evidence type="ECO:0000256" key="1">
    <source>
        <dbReference type="RuleBase" id="RU003690"/>
    </source>
</evidence>
<dbReference type="EMBL" id="QZBD01000363">
    <property type="protein sequence ID" value="THY17601.1"/>
    <property type="molecule type" value="Genomic_DNA"/>
</dbReference>
<dbReference type="Proteomes" id="UP000306584">
    <property type="component" value="Unassembled WGS sequence"/>
</dbReference>
<feature type="signal peptide" evidence="2">
    <location>
        <begin position="1"/>
        <end position="19"/>
    </location>
</feature>
<evidence type="ECO:0000313" key="3">
    <source>
        <dbReference type="EMBL" id="THY17601.1"/>
    </source>
</evidence>
<feature type="chain" id="PRO_5020942742" evidence="2">
    <location>
        <begin position="20"/>
        <end position="700"/>
    </location>
</feature>
<dbReference type="Gene3D" id="3.20.20.80">
    <property type="entry name" value="Glycosidases"/>
    <property type="match status" value="1"/>
</dbReference>
<dbReference type="PANTHER" id="PTHR10353">
    <property type="entry name" value="GLYCOSYL HYDROLASE"/>
    <property type="match status" value="1"/>
</dbReference>
<name>A0A4S9KN37_AURPU</name>
<dbReference type="Pfam" id="PF00232">
    <property type="entry name" value="Glyco_hydro_1"/>
    <property type="match status" value="1"/>
</dbReference>
<dbReference type="GO" id="GO:0005975">
    <property type="term" value="P:carbohydrate metabolic process"/>
    <property type="evidence" value="ECO:0007669"/>
    <property type="project" value="InterPro"/>
</dbReference>